<dbReference type="RefSeq" id="WP_129226152.1">
    <property type="nucleotide sequence ID" value="NZ_SDOZ01000002.1"/>
</dbReference>
<evidence type="ECO:0000313" key="8">
    <source>
        <dbReference type="Proteomes" id="UP000291269"/>
    </source>
</evidence>
<evidence type="ECO:0000256" key="1">
    <source>
        <dbReference type="ARBA" id="ARBA00004141"/>
    </source>
</evidence>
<dbReference type="SUPFAM" id="SSF161070">
    <property type="entry name" value="SNF-like"/>
    <property type="match status" value="1"/>
</dbReference>
<dbReference type="PANTHER" id="PTHR42948">
    <property type="entry name" value="TRANSPORTER"/>
    <property type="match status" value="1"/>
</dbReference>
<evidence type="ECO:0000256" key="2">
    <source>
        <dbReference type="ARBA" id="ARBA00022448"/>
    </source>
</evidence>
<dbReference type="GO" id="GO:0016020">
    <property type="term" value="C:membrane"/>
    <property type="evidence" value="ECO:0007669"/>
    <property type="project" value="UniProtKB-SubCell"/>
</dbReference>
<feature type="transmembrane region" description="Helical" evidence="6">
    <location>
        <begin position="31"/>
        <end position="48"/>
    </location>
</feature>
<feature type="transmembrane region" description="Helical" evidence="6">
    <location>
        <begin position="445"/>
        <end position="466"/>
    </location>
</feature>
<evidence type="ECO:0000256" key="5">
    <source>
        <dbReference type="ARBA" id="ARBA00023136"/>
    </source>
</evidence>
<comment type="caution">
    <text evidence="7">The sequence shown here is derived from an EMBL/GenBank/DDBJ whole genome shotgun (WGS) entry which is preliminary data.</text>
</comment>
<feature type="transmembrane region" description="Helical" evidence="6">
    <location>
        <begin position="363"/>
        <end position="384"/>
    </location>
</feature>
<proteinExistence type="predicted"/>
<gene>
    <name evidence="7" type="ORF">ESZ91_08465</name>
</gene>
<feature type="transmembrane region" description="Helical" evidence="6">
    <location>
        <begin position="230"/>
        <end position="254"/>
    </location>
</feature>
<dbReference type="InterPro" id="IPR000175">
    <property type="entry name" value="Na/ntran_symport"/>
</dbReference>
<keyword evidence="2" id="KW-0813">Transport</keyword>
<feature type="transmembrane region" description="Helical" evidence="6">
    <location>
        <begin position="323"/>
        <end position="351"/>
    </location>
</feature>
<dbReference type="PROSITE" id="PS50267">
    <property type="entry name" value="NA_NEUROTRAN_SYMP_3"/>
    <property type="match status" value="1"/>
</dbReference>
<feature type="transmembrane region" description="Helical" evidence="6">
    <location>
        <begin position="104"/>
        <end position="128"/>
    </location>
</feature>
<dbReference type="PRINTS" id="PR00176">
    <property type="entry name" value="NANEUSMPORT"/>
</dbReference>
<dbReference type="EMBL" id="SDOZ01000002">
    <property type="protein sequence ID" value="RXZ62415.1"/>
    <property type="molecule type" value="Genomic_DNA"/>
</dbReference>
<feature type="transmembrane region" description="Helical" evidence="6">
    <location>
        <begin position="60"/>
        <end position="83"/>
    </location>
</feature>
<dbReference type="OrthoDB" id="9762833at2"/>
<evidence type="ECO:0000256" key="6">
    <source>
        <dbReference type="SAM" id="Phobius"/>
    </source>
</evidence>
<comment type="subcellular location">
    <subcellularLocation>
        <location evidence="1">Membrane</location>
        <topology evidence="1">Multi-pass membrane protein</topology>
    </subcellularLocation>
</comment>
<organism evidence="7 8">
    <name type="scientific">Candidatus Borkfalkia ceftriaxoniphila</name>
    <dbReference type="NCBI Taxonomy" id="2508949"/>
    <lineage>
        <taxon>Bacteria</taxon>
        <taxon>Bacillati</taxon>
        <taxon>Bacillota</taxon>
        <taxon>Clostridia</taxon>
        <taxon>Christensenellales</taxon>
        <taxon>Christensenellaceae</taxon>
        <taxon>Candidatus Borkfalkia</taxon>
    </lineage>
</organism>
<keyword evidence="4 6" id="KW-1133">Transmembrane helix</keyword>
<feature type="transmembrane region" description="Helical" evidence="6">
    <location>
        <begin position="160"/>
        <end position="178"/>
    </location>
</feature>
<feature type="transmembrane region" description="Helical" evidence="6">
    <location>
        <begin position="404"/>
        <end position="424"/>
    </location>
</feature>
<protein>
    <submittedName>
        <fullName evidence="7">Sodium-dependent transporter</fullName>
    </submittedName>
</protein>
<dbReference type="AlphaFoldDB" id="A0A4Q2KCV2"/>
<reference evidence="7 8" key="1">
    <citation type="journal article" date="2019" name="Gut">
        <title>Antibiotics-induced monodominance of a novel gut bacterial order.</title>
        <authorList>
            <person name="Hildebrand F."/>
            <person name="Moitinho-Silva L."/>
            <person name="Blasche S."/>
            <person name="Jahn M.T."/>
            <person name="Gossmann T.I."/>
            <person name="Heuerta-Cepas J."/>
            <person name="Hercog R."/>
            <person name="Luetge M."/>
            <person name="Bahram M."/>
            <person name="Pryszlak A."/>
            <person name="Alves R.J."/>
            <person name="Waszak S.M."/>
            <person name="Zhu A."/>
            <person name="Ye L."/>
            <person name="Costea P.I."/>
            <person name="Aalvink S."/>
            <person name="Belzer C."/>
            <person name="Forslund S.K."/>
            <person name="Sunagawa S."/>
            <person name="Hentschel U."/>
            <person name="Merten C."/>
            <person name="Patil K.R."/>
            <person name="Benes V."/>
            <person name="Bork P."/>
        </authorList>
    </citation>
    <scope>NUCLEOTIDE SEQUENCE [LARGE SCALE GENOMIC DNA]</scope>
    <source>
        <strain evidence="7 8">HDS1380</strain>
    </source>
</reference>
<evidence type="ECO:0000256" key="3">
    <source>
        <dbReference type="ARBA" id="ARBA00022692"/>
    </source>
</evidence>
<accession>A0A4Q2KCV2</accession>
<feature type="transmembrane region" description="Helical" evidence="6">
    <location>
        <begin position="275"/>
        <end position="292"/>
    </location>
</feature>
<dbReference type="InterPro" id="IPR037272">
    <property type="entry name" value="SNS_sf"/>
</dbReference>
<dbReference type="Pfam" id="PF00209">
    <property type="entry name" value="SNF"/>
    <property type="match status" value="2"/>
</dbReference>
<dbReference type="NCBIfam" id="NF037979">
    <property type="entry name" value="Na_transp"/>
    <property type="match status" value="1"/>
</dbReference>
<dbReference type="CDD" id="cd10336">
    <property type="entry name" value="SLC6sbd_Tyt1-Like"/>
    <property type="match status" value="1"/>
</dbReference>
<dbReference type="InterPro" id="IPR047218">
    <property type="entry name" value="YocR/YhdH-like"/>
</dbReference>
<keyword evidence="5 6" id="KW-0472">Membrane</keyword>
<evidence type="ECO:0000313" key="7">
    <source>
        <dbReference type="EMBL" id="RXZ62415.1"/>
    </source>
</evidence>
<feature type="transmembrane region" description="Helical" evidence="6">
    <location>
        <begin position="190"/>
        <end position="210"/>
    </location>
</feature>
<keyword evidence="8" id="KW-1185">Reference proteome</keyword>
<name>A0A4Q2KCV2_9FIRM</name>
<evidence type="ECO:0000256" key="4">
    <source>
        <dbReference type="ARBA" id="ARBA00022989"/>
    </source>
</evidence>
<keyword evidence="3 6" id="KW-0812">Transmembrane</keyword>
<dbReference type="PANTHER" id="PTHR42948:SF1">
    <property type="entry name" value="TRANSPORTER"/>
    <property type="match status" value="1"/>
</dbReference>
<dbReference type="Proteomes" id="UP000291269">
    <property type="component" value="Unassembled WGS sequence"/>
</dbReference>
<sequence>MSENENQEQAAVQEEKGAAHEKKHHGFSSKLGFVLAAAGSAVGLGNLWRFPYLAARHGGIFILFYIAFAVTFGFALLILEIAIGRKTGKDVVGAFGELNKKTKWFGFFSLVVPVIIVPYYCVIGGWVLKYLVSYMNGMGATGALTGDFFATFISGSWEPLIYFLIFAAMAFVVVVLGVQKGIEKVSKILMPILAILAVVLAVFVLCQPNAWKGLSYIFVPDFGKFSGEMLLDALGQLFYSMSLAMCIMITYGSYMKKDANIQKSGRQISVCDTSFAIVASLIIIPAIFAFSANPDGDLASSGPSLMFVVLPNVFGAFSSFGNLIGMLFFLLVLFAALTSAISLFEAIVAVLCRHFKLKRLVSCFIVFGVIVVLGTLSSLGFGVLNGIQLNGKTILDMFDFISNSVLMPLVAIGTCVIVGYFTNVRLITEEIGLKEKSAREKYFKIMIRFVAPVCLIAILVSGLMSAF</sequence>